<dbReference type="Gene3D" id="1.10.287.950">
    <property type="entry name" value="Methyl-accepting chemotaxis protein"/>
    <property type="match status" value="1"/>
</dbReference>
<feature type="region of interest" description="Disordered" evidence="1">
    <location>
        <begin position="776"/>
        <end position="864"/>
    </location>
</feature>
<keyword evidence="2" id="KW-1133">Transmembrane helix</keyword>
<feature type="compositionally biased region" description="Acidic residues" evidence="1">
    <location>
        <begin position="128"/>
        <end position="147"/>
    </location>
</feature>
<reference evidence="4 5" key="1">
    <citation type="journal article" date="2016" name="Sci. Rep.">
        <title>Draft genome sequencing and secretome analysis of fungal phytopathogen Ascochyta rabiei provides insight into the necrotrophic effector repertoire.</title>
        <authorList>
            <person name="Verma S."/>
            <person name="Gazara R.K."/>
            <person name="Nizam S."/>
            <person name="Parween S."/>
            <person name="Chattopadhyay D."/>
            <person name="Verma P.K."/>
        </authorList>
    </citation>
    <scope>NUCLEOTIDE SEQUENCE [LARGE SCALE GENOMIC DNA]</scope>
    <source>
        <strain evidence="4 5">ArDII</strain>
    </source>
</reference>
<dbReference type="PANTHER" id="PTHR39461:SF1">
    <property type="entry name" value="LEA DOMAIN PROTEIN (AFU_ORTHOLOGUE AFUA_8G04920)"/>
    <property type="match status" value="1"/>
</dbReference>
<evidence type="ECO:0000313" key="4">
    <source>
        <dbReference type="EMBL" id="KZM18511.1"/>
    </source>
</evidence>
<feature type="compositionally biased region" description="Acidic residues" evidence="1">
    <location>
        <begin position="982"/>
        <end position="997"/>
    </location>
</feature>
<dbReference type="Pfam" id="PF22485">
    <property type="entry name" value="DUF6987"/>
    <property type="match status" value="1"/>
</dbReference>
<feature type="region of interest" description="Disordered" evidence="1">
    <location>
        <begin position="969"/>
        <end position="1004"/>
    </location>
</feature>
<proteinExistence type="predicted"/>
<feature type="compositionally biased region" description="Basic and acidic residues" evidence="1">
    <location>
        <begin position="62"/>
        <end position="77"/>
    </location>
</feature>
<dbReference type="Gene3D" id="1.20.120.20">
    <property type="entry name" value="Apolipoprotein"/>
    <property type="match status" value="1"/>
</dbReference>
<feature type="domain" description="DUF6987" evidence="3">
    <location>
        <begin position="1629"/>
        <end position="1825"/>
    </location>
</feature>
<comment type="caution">
    <text evidence="4">The sequence shown here is derived from an EMBL/GenBank/DDBJ whole genome shotgun (WGS) entry which is preliminary data.</text>
</comment>
<dbReference type="Pfam" id="PF12396">
    <property type="entry name" value="DUF3659"/>
    <property type="match status" value="16"/>
</dbReference>
<feature type="compositionally biased region" description="Acidic residues" evidence="1">
    <location>
        <begin position="272"/>
        <end position="282"/>
    </location>
</feature>
<feature type="compositionally biased region" description="Acidic residues" evidence="1">
    <location>
        <begin position="155"/>
        <end position="168"/>
    </location>
</feature>
<feature type="compositionally biased region" description="Basic and acidic residues" evidence="1">
    <location>
        <begin position="969"/>
        <end position="981"/>
    </location>
</feature>
<feature type="region of interest" description="Disordered" evidence="1">
    <location>
        <begin position="438"/>
        <end position="461"/>
    </location>
</feature>
<feature type="compositionally biased region" description="Basic and acidic residues" evidence="1">
    <location>
        <begin position="245"/>
        <end position="271"/>
    </location>
</feature>
<feature type="compositionally biased region" description="Acidic residues" evidence="1">
    <location>
        <begin position="730"/>
        <end position="744"/>
    </location>
</feature>
<dbReference type="STRING" id="5454.A0A162VKS2"/>
<sequence length="1855" mass="195901">MPSPAAGKSDTPRTPTKLGRKPQQSAPKLNKPQSQAPDTSDVSEKAQSAVEDTKTQAQDTAEDTKEQAKDAAQDTKDTAQGTAQDSQKKAQDTAQDTKKQAEDTAQDTTGKVSQAGDDLSEAEPKPIDDDEDDEDDEDEEAEETEDDATQKAGDDAEDTVDNTEDDATDTASKAGEGALSGARGLAGRASNLASKASKDPKGAVEDASKQSQDKSALEAADDATETAKDTAQSGQDTAEDATDDVQDKAGDVAEGAKDKAGDVADDAKDTVDDAAGDVEDKADDAAGDAKDKADEAKATADDKAGDAKDTAEGAKDGAEDATDDVKDSVEDQSEGLDLSLLKGLEVDEEGVVSKDGKPVGRLVEGDAEDLAGYPIGDNGEILDDDGDLVGRCELLPEDQLPDELKKGASDGPKMPPLSILDGLTADRTGQILNEDGDFVGHLVDGDPSDIQGKQFNEDGEILDDDGNVIARAELHPDAADLVDDDEEEEDGEEEDDDAKGDAVEGVKDAAQDAKEDIKDTTEDAAEGAKDDVEDKAADVEDELPGVEALEGLEVNSEGEVLNDDGEVVGQVGDDFEGDVKELKGLTVNEKGEVVDSEGNVLGNVELAEGGAEKLKESAKNALDIRILEGLKVNKKGKVLDAEGEEIGELSEGEAKDCAGKTINEKGEVLDKEGKPIGKVQVVAGEAAFDAQKELKERLGEVEPEVKEVEVTPEVDVLEGLKVNKKGQVLDEEGEPIGELSEGDASECAGKKINEKGEVLDKDGNVIGKVKTLPKMIEQQVDQAEDAADDAQESAEDAEDAKAEAEDAADDAQEGAEDAEDVKAEAEDAQDAAEDAQDAAEDAAEDAEDNRPPLSILDGLSVNKSGKLIDSNGNIVGELTEGDAKKLSKSGITADAEGQFWDNKGNVIGRAQTVPKEDAEEEAPFAGLEGLTVVKDGFVEDVNNNRVGYVVEGDAKKLIGRSVDEDGDILDKKGSVVGHAERYEEEDAPEPEEEEPEDLSLLKGKTVNKQGNVIGDEGVPIGRLVEGNAKELNGRQIDENGQIWNDAGKVIGRCELIPESERESKPEGIFGGLEGLRVVADGKVADEDENIVGEVVEGNAKRLVGLRVDEDGDILDKFGNVKGHAEPIEEEEPEEEVPENLSVLEGLTLNKQGKLVNQEGIPIGRLVEGNLKELSGRKSDGEGLIHSDTGKVIGRCELIPESERESKPEGIFGGLEGLRVIAEGKVADADDNVVGQVVEGDAKRMVGLRVDEDGDILDKFGNVKGHAEPIEDEEEEAPADLSSLDGLTLNKQGYLVNNEGIPVGKLVEGNLKELAGRKSDGEGLIHGDTGKVVGRCELIPDNERVTRQEGPFAGYEGLRVVKDGFVEDNDGNRVGQITQGDAKKLVGHTVDEDGDIIDKYGNVKGHAEPFEEEEPDEVDLSALAGCTVNKAGNVVDSSGTILGRVSEGDPATLVGKKVDGKGQIWDNAGNVIGKAELVHGAASTPEGPFAGFDNNKVVKDGTVQTADGDIIGRVIEGDIKKLAGHHVDEDGDINDKNGNVIGKAERWEPEEKERRINPMSGMRVNKEGDVRDENGDVIGRLTAGDLGHCAGLEIDDNGYVIDNDGNKVGEVTLLGNIQEEEEIPEDETDEERQRREDSELANKMAAICQQTLERVQPVMKQITEYIEKADRTPRDELDEEELVNNVKPLIEEGGRILNECNGSLRGLDPDGRIAAQAKGRQQTGEASPEEYKLADCLKELTSSVVTTIDNAKKKISDMPHAKKKLNPLWGLLTEPLFQIIAAVGLLLTGVLNLVGKLLNGLGLGGLVNGLLGGLGINKLLSGLGLGGLFGGDKDKKKKSGGAASKIPLVGGLLGGK</sequence>
<dbReference type="PANTHER" id="PTHR39461">
    <property type="entry name" value="LEA DOMAIN PROTEIN (AFU_ORTHOLOGUE AFUA_8G04920)"/>
    <property type="match status" value="1"/>
</dbReference>
<feature type="compositionally biased region" description="Acidic residues" evidence="1">
    <location>
        <begin position="1617"/>
        <end position="1629"/>
    </location>
</feature>
<evidence type="ECO:0000256" key="2">
    <source>
        <dbReference type="SAM" id="Phobius"/>
    </source>
</evidence>
<dbReference type="EMBL" id="JYNV01000326">
    <property type="protein sequence ID" value="KZM18511.1"/>
    <property type="molecule type" value="Genomic_DNA"/>
</dbReference>
<keyword evidence="5" id="KW-1185">Reference proteome</keyword>
<dbReference type="InterPro" id="IPR022124">
    <property type="entry name" value="DUF3659"/>
</dbReference>
<feature type="compositionally biased region" description="Acidic residues" evidence="1">
    <location>
        <begin position="805"/>
        <end position="819"/>
    </location>
</feature>
<feature type="region of interest" description="Disordered" evidence="1">
    <location>
        <begin position="473"/>
        <end position="537"/>
    </location>
</feature>
<feature type="region of interest" description="Disordered" evidence="1">
    <location>
        <begin position="730"/>
        <end position="756"/>
    </location>
</feature>
<feature type="compositionally biased region" description="Basic and acidic residues" evidence="1">
    <location>
        <begin position="86"/>
        <end position="102"/>
    </location>
</feature>
<evidence type="ECO:0000259" key="3">
    <source>
        <dbReference type="Pfam" id="PF22485"/>
    </source>
</evidence>
<gene>
    <name evidence="4" type="ORF">ST47_g10264</name>
</gene>
<dbReference type="InterPro" id="IPR054256">
    <property type="entry name" value="DUF6987"/>
</dbReference>
<organism evidence="4 5">
    <name type="scientific">Didymella rabiei</name>
    <name type="common">Chickpea ascochyta blight fungus</name>
    <name type="synonym">Mycosphaerella rabiei</name>
    <dbReference type="NCBI Taxonomy" id="5454"/>
    <lineage>
        <taxon>Eukaryota</taxon>
        <taxon>Fungi</taxon>
        <taxon>Dikarya</taxon>
        <taxon>Ascomycota</taxon>
        <taxon>Pezizomycotina</taxon>
        <taxon>Dothideomycetes</taxon>
        <taxon>Pleosporomycetidae</taxon>
        <taxon>Pleosporales</taxon>
        <taxon>Pleosporineae</taxon>
        <taxon>Didymellaceae</taxon>
        <taxon>Ascochyta</taxon>
    </lineage>
</organism>
<feature type="compositionally biased region" description="Basic and acidic residues" evidence="1">
    <location>
        <begin position="196"/>
        <end position="216"/>
    </location>
</feature>
<dbReference type="Gene3D" id="1.10.287.700">
    <property type="entry name" value="Helix hairpin bin"/>
    <property type="match status" value="1"/>
</dbReference>
<feature type="compositionally biased region" description="Polar residues" evidence="1">
    <location>
        <begin position="22"/>
        <end position="40"/>
    </location>
</feature>
<feature type="region of interest" description="Disordered" evidence="1">
    <location>
        <begin position="399"/>
        <end position="419"/>
    </location>
</feature>
<protein>
    <recommendedName>
        <fullName evidence="3">DUF6987 domain-containing protein</fullName>
    </recommendedName>
</protein>
<feature type="compositionally biased region" description="Basic and acidic residues" evidence="1">
    <location>
        <begin position="499"/>
        <end position="537"/>
    </location>
</feature>
<feature type="region of interest" description="Disordered" evidence="1">
    <location>
        <begin position="1616"/>
        <end position="1638"/>
    </location>
</feature>
<feature type="compositionally biased region" description="Acidic residues" evidence="1">
    <location>
        <begin position="480"/>
        <end position="498"/>
    </location>
</feature>
<feature type="compositionally biased region" description="Low complexity" evidence="1">
    <location>
        <begin position="174"/>
        <end position="190"/>
    </location>
</feature>
<feature type="region of interest" description="Disordered" evidence="1">
    <location>
        <begin position="1"/>
        <end position="378"/>
    </location>
</feature>
<feature type="compositionally biased region" description="Acidic residues" evidence="1">
    <location>
        <begin position="782"/>
        <end position="798"/>
    </location>
</feature>
<feature type="transmembrane region" description="Helical" evidence="2">
    <location>
        <begin position="1775"/>
        <end position="1793"/>
    </location>
</feature>
<evidence type="ECO:0000256" key="1">
    <source>
        <dbReference type="SAM" id="MobiDB-lite"/>
    </source>
</evidence>
<keyword evidence="2" id="KW-0812">Transmembrane</keyword>
<feature type="compositionally biased region" description="Basic and acidic residues" evidence="1">
    <location>
        <begin position="283"/>
        <end position="329"/>
    </location>
</feature>
<evidence type="ECO:0000313" key="5">
    <source>
        <dbReference type="Proteomes" id="UP000076837"/>
    </source>
</evidence>
<feature type="compositionally biased region" description="Acidic residues" evidence="1">
    <location>
        <begin position="826"/>
        <end position="847"/>
    </location>
</feature>
<keyword evidence="2" id="KW-0472">Membrane</keyword>
<dbReference type="Proteomes" id="UP000076837">
    <property type="component" value="Unassembled WGS sequence"/>
</dbReference>
<name>A0A162VKS2_DIDRA</name>
<accession>A0A162VKS2</accession>